<dbReference type="GO" id="GO:0006397">
    <property type="term" value="P:mRNA processing"/>
    <property type="evidence" value="ECO:0007669"/>
    <property type="project" value="UniProtKB-KW"/>
</dbReference>
<evidence type="ECO:0000256" key="2">
    <source>
        <dbReference type="ARBA" id="ARBA00005371"/>
    </source>
</evidence>
<comment type="subcellular location">
    <subcellularLocation>
        <location evidence="1">Nucleus</location>
    </subcellularLocation>
</comment>
<dbReference type="InterPro" id="IPR040424">
    <property type="entry name" value="Smn1"/>
</dbReference>
<dbReference type="InterPro" id="IPR047313">
    <property type="entry name" value="SMN_C"/>
</dbReference>
<dbReference type="CDD" id="cd22851">
    <property type="entry name" value="SMN_N"/>
    <property type="match status" value="1"/>
</dbReference>
<evidence type="ECO:0000256" key="5">
    <source>
        <dbReference type="ARBA" id="ARBA00023242"/>
    </source>
</evidence>
<evidence type="ECO:0000313" key="8">
    <source>
        <dbReference type="EMBL" id="KAJ6440761.1"/>
    </source>
</evidence>
<feature type="compositionally biased region" description="Low complexity" evidence="6">
    <location>
        <begin position="141"/>
        <end position="156"/>
    </location>
</feature>
<keyword evidence="9" id="KW-1185">Reference proteome</keyword>
<feature type="domain" description="Survival Motor Neuron Gemin2-binding" evidence="7">
    <location>
        <begin position="5"/>
        <end position="26"/>
    </location>
</feature>
<keyword evidence="4" id="KW-0508">mRNA splicing</keyword>
<evidence type="ECO:0000259" key="7">
    <source>
        <dbReference type="Pfam" id="PF20636"/>
    </source>
</evidence>
<dbReference type="PANTHER" id="PTHR39267">
    <property type="entry name" value="SURVIVAL MOTOR NEURON-LIKE PROTEIN 1"/>
    <property type="match status" value="1"/>
</dbReference>
<comment type="caution">
    <text evidence="8">The sequence shown here is derived from an EMBL/GenBank/DDBJ whole genome shotgun (WGS) entry which is preliminary data.</text>
</comment>
<evidence type="ECO:0000256" key="1">
    <source>
        <dbReference type="ARBA" id="ARBA00004123"/>
    </source>
</evidence>
<feature type="region of interest" description="Disordered" evidence="6">
    <location>
        <begin position="34"/>
        <end position="102"/>
    </location>
</feature>
<dbReference type="CDD" id="cd22852">
    <property type="entry name" value="SMN_C"/>
    <property type="match status" value="1"/>
</dbReference>
<reference evidence="8" key="1">
    <citation type="submission" date="2023-01" db="EMBL/GenBank/DDBJ databases">
        <title>The growth and conidiation of Purpureocillium lavendulum are regulated by nitrogen source and histone H3K14 acetylation.</title>
        <authorList>
            <person name="Tang P."/>
            <person name="Han J."/>
            <person name="Zhang C."/>
            <person name="Tang P."/>
            <person name="Qi F."/>
            <person name="Zhang K."/>
            <person name="Liang L."/>
        </authorList>
    </citation>
    <scope>NUCLEOTIDE SEQUENCE</scope>
    <source>
        <strain evidence="8">YMF1.00683</strain>
    </source>
</reference>
<evidence type="ECO:0000256" key="6">
    <source>
        <dbReference type="SAM" id="MobiDB-lite"/>
    </source>
</evidence>
<evidence type="ECO:0000256" key="3">
    <source>
        <dbReference type="ARBA" id="ARBA00022664"/>
    </source>
</evidence>
<dbReference type="Pfam" id="PF20636">
    <property type="entry name" value="SMN_G2-BD"/>
    <property type="match status" value="1"/>
</dbReference>
<feature type="region of interest" description="Disordered" evidence="6">
    <location>
        <begin position="141"/>
        <end position="165"/>
    </location>
</feature>
<keyword evidence="5" id="KW-0539">Nucleus</keyword>
<comment type="similarity">
    <text evidence="2">Belongs to the SMN family.</text>
</comment>
<dbReference type="GO" id="GO:0005634">
    <property type="term" value="C:nucleus"/>
    <property type="evidence" value="ECO:0007669"/>
    <property type="project" value="UniProtKB-SubCell"/>
</dbReference>
<accession>A0AB34FPI9</accession>
<dbReference type="PANTHER" id="PTHR39267:SF1">
    <property type="entry name" value="SURVIVAL MOTOR NEURON PROTEIN"/>
    <property type="match status" value="1"/>
</dbReference>
<dbReference type="AlphaFoldDB" id="A0AB34FPI9"/>
<dbReference type="Pfam" id="PF20635">
    <property type="entry name" value="SMN_YG-box"/>
    <property type="match status" value="1"/>
</dbReference>
<protein>
    <submittedName>
        <fullName evidence="8">Survival motor neuron protein (SMN) domain-containing protein</fullName>
    </submittedName>
</protein>
<gene>
    <name evidence="8" type="ORF">O9K51_06552</name>
</gene>
<dbReference type="Proteomes" id="UP001163105">
    <property type="component" value="Unassembled WGS sequence"/>
</dbReference>
<proteinExistence type="inferred from homology"/>
<organism evidence="8 9">
    <name type="scientific">Purpureocillium lavendulum</name>
    <dbReference type="NCBI Taxonomy" id="1247861"/>
    <lineage>
        <taxon>Eukaryota</taxon>
        <taxon>Fungi</taxon>
        <taxon>Dikarya</taxon>
        <taxon>Ascomycota</taxon>
        <taxon>Pezizomycotina</taxon>
        <taxon>Sordariomycetes</taxon>
        <taxon>Hypocreomycetidae</taxon>
        <taxon>Hypocreales</taxon>
        <taxon>Ophiocordycipitaceae</taxon>
        <taxon>Purpureocillium</taxon>
    </lineage>
</organism>
<sequence length="165" mass="17917">MDKSVWDDSALVDSWNEALEEYKKYHSIHAKGGSVKDLLAGDPSKSATTAAGRGGDVVDQKASAVAGESDDEGEVMSMSDENPENNETAGKADPALDDGTYQVPVAFPPQAVMGSIQDESLKRLMMAWYYAGYYTGLYEGQQQAQQAHQPTTQQEQEPVKVEHSQ</sequence>
<dbReference type="GO" id="GO:0008380">
    <property type="term" value="P:RNA splicing"/>
    <property type="evidence" value="ECO:0007669"/>
    <property type="project" value="UniProtKB-KW"/>
</dbReference>
<dbReference type="InterPro" id="IPR049481">
    <property type="entry name" value="SMN_G2-BD"/>
</dbReference>
<dbReference type="EMBL" id="JAQHRD010000005">
    <property type="protein sequence ID" value="KAJ6440761.1"/>
    <property type="molecule type" value="Genomic_DNA"/>
</dbReference>
<name>A0AB34FPI9_9HYPO</name>
<evidence type="ECO:0000256" key="4">
    <source>
        <dbReference type="ARBA" id="ARBA00023187"/>
    </source>
</evidence>
<keyword evidence="3" id="KW-0507">mRNA processing</keyword>
<evidence type="ECO:0000313" key="9">
    <source>
        <dbReference type="Proteomes" id="UP001163105"/>
    </source>
</evidence>